<evidence type="ECO:0000313" key="2">
    <source>
        <dbReference type="Proteomes" id="UP000250140"/>
    </source>
</evidence>
<keyword evidence="2" id="KW-1185">Reference proteome</keyword>
<proteinExistence type="predicted"/>
<dbReference type="Proteomes" id="UP000250140">
    <property type="component" value="Unassembled WGS sequence"/>
</dbReference>
<dbReference type="EMBL" id="KV748785">
    <property type="protein sequence ID" value="OCL13103.1"/>
    <property type="molecule type" value="Genomic_DNA"/>
</dbReference>
<dbReference type="PANTHER" id="PTHR24148:SF73">
    <property type="entry name" value="HET DOMAIN PROTEIN (AFU_ORTHOLOGUE AFUA_8G01020)"/>
    <property type="match status" value="1"/>
</dbReference>
<organism evidence="1 2">
    <name type="scientific">Glonium stellatum</name>
    <dbReference type="NCBI Taxonomy" id="574774"/>
    <lineage>
        <taxon>Eukaryota</taxon>
        <taxon>Fungi</taxon>
        <taxon>Dikarya</taxon>
        <taxon>Ascomycota</taxon>
        <taxon>Pezizomycotina</taxon>
        <taxon>Dothideomycetes</taxon>
        <taxon>Pleosporomycetidae</taxon>
        <taxon>Gloniales</taxon>
        <taxon>Gloniaceae</taxon>
        <taxon>Glonium</taxon>
    </lineage>
</organism>
<dbReference type="AlphaFoldDB" id="A0A8E2FA19"/>
<protein>
    <submittedName>
        <fullName evidence="1">Uncharacterized protein</fullName>
    </submittedName>
</protein>
<gene>
    <name evidence="1" type="ORF">AOQ84DRAFT_385641</name>
</gene>
<evidence type="ECO:0000313" key="1">
    <source>
        <dbReference type="EMBL" id="OCL13103.1"/>
    </source>
</evidence>
<dbReference type="Pfam" id="PF26639">
    <property type="entry name" value="Het-6_barrel"/>
    <property type="match status" value="1"/>
</dbReference>
<dbReference type="OrthoDB" id="2157530at2759"/>
<dbReference type="PANTHER" id="PTHR24148">
    <property type="entry name" value="ANKYRIN REPEAT DOMAIN-CONTAINING PROTEIN 39 HOMOLOG-RELATED"/>
    <property type="match status" value="1"/>
</dbReference>
<name>A0A8E2FA19_9PEZI</name>
<reference evidence="1 2" key="1">
    <citation type="journal article" date="2016" name="Nat. Commun.">
        <title>Ectomycorrhizal ecology is imprinted in the genome of the dominant symbiotic fungus Cenococcum geophilum.</title>
        <authorList>
            <consortium name="DOE Joint Genome Institute"/>
            <person name="Peter M."/>
            <person name="Kohler A."/>
            <person name="Ohm R.A."/>
            <person name="Kuo A."/>
            <person name="Krutzmann J."/>
            <person name="Morin E."/>
            <person name="Arend M."/>
            <person name="Barry K.W."/>
            <person name="Binder M."/>
            <person name="Choi C."/>
            <person name="Clum A."/>
            <person name="Copeland A."/>
            <person name="Grisel N."/>
            <person name="Haridas S."/>
            <person name="Kipfer T."/>
            <person name="LaButti K."/>
            <person name="Lindquist E."/>
            <person name="Lipzen A."/>
            <person name="Maire R."/>
            <person name="Meier B."/>
            <person name="Mihaltcheva S."/>
            <person name="Molinier V."/>
            <person name="Murat C."/>
            <person name="Poggeler S."/>
            <person name="Quandt C.A."/>
            <person name="Sperisen C."/>
            <person name="Tritt A."/>
            <person name="Tisserant E."/>
            <person name="Crous P.W."/>
            <person name="Henrissat B."/>
            <person name="Nehls U."/>
            <person name="Egli S."/>
            <person name="Spatafora J.W."/>
            <person name="Grigoriev I.V."/>
            <person name="Martin F.M."/>
        </authorList>
    </citation>
    <scope>NUCLEOTIDE SEQUENCE [LARGE SCALE GENOMIC DNA]</scope>
    <source>
        <strain evidence="1 2">CBS 207.34</strain>
    </source>
</reference>
<accession>A0A8E2FA19</accession>
<dbReference type="InterPro" id="IPR052895">
    <property type="entry name" value="HetReg/Transcr_Mod"/>
</dbReference>
<sequence>MAFAQSLIFQVGELSLPWDELRDFWDFVEEIKQWGLYRRGEQWPVGRATAATISKIEMKTIKLVRVANGDFRVSKFLVMSTDYIGSCFPLTLDLQATDPRDKLFALHSLRLSRVAPDYSKDVRQVYIESAAASVQTYGSPDILEYAGIDLAENLNLPSWVPDWQALSHVLPEAPVLQTLGHFTALRRLYRNQAYGKLSQKARVTNTDSLAAYGFKCAEVSDVAHSSAWAPADFLRHFRQRRRHSNSAEDTAKRLGYQQGLPELQVFLRTIFMDINPLGKVFQQRLLDADNFNRTVDVLRTFLHNELSQCYNTGDFKTLYGFDPQNPRFAGFVHDHILTEADREQLQSNLYMEVSSWGSLESGTSFDENNATGISSHLQKIAKSTFCFHTSDGDVGIGPPQVRVGDQICVLGKCTFPVVLRPVGGHYRYIGPCFIVGLTEGEASKTLEAEGAEPVEFDIR</sequence>